<gene>
    <name evidence="10" type="ORF">HMPREF0556_10517</name>
</gene>
<evidence type="ECO:0000256" key="9">
    <source>
        <dbReference type="SAM" id="MobiDB-lite"/>
    </source>
</evidence>
<dbReference type="eggNOG" id="COG3822">
    <property type="taxonomic scope" value="Bacteria"/>
</dbReference>
<dbReference type="CDD" id="cd20308">
    <property type="entry name" value="cupin_YdaE"/>
    <property type="match status" value="1"/>
</dbReference>
<dbReference type="GO" id="GO:0046872">
    <property type="term" value="F:metal ion binding"/>
    <property type="evidence" value="ECO:0007669"/>
    <property type="project" value="UniProtKB-KW"/>
</dbReference>
<keyword evidence="2" id="KW-0479">Metal-binding</keyword>
<dbReference type="GO" id="GO:0047828">
    <property type="term" value="F:D-lyxose ketol-isomerase activity"/>
    <property type="evidence" value="ECO:0007669"/>
    <property type="project" value="UniProtKB-EC"/>
</dbReference>
<evidence type="ECO:0000256" key="3">
    <source>
        <dbReference type="ARBA" id="ARBA00023211"/>
    </source>
</evidence>
<comment type="similarity">
    <text evidence="7">Belongs to the D-lyxose ketol-isomerase family.</text>
</comment>
<dbReference type="AlphaFoldDB" id="D7UW10"/>
<evidence type="ECO:0000256" key="6">
    <source>
        <dbReference type="ARBA" id="ARBA00044907"/>
    </source>
</evidence>
<dbReference type="EMBL" id="ACCR02000003">
    <property type="protein sequence ID" value="EFI83964.1"/>
    <property type="molecule type" value="Genomic_DNA"/>
</dbReference>
<keyword evidence="5" id="KW-0119">Carbohydrate metabolism</keyword>
<evidence type="ECO:0000256" key="5">
    <source>
        <dbReference type="ARBA" id="ARBA00023277"/>
    </source>
</evidence>
<evidence type="ECO:0000313" key="11">
    <source>
        <dbReference type="Proteomes" id="UP000010119"/>
    </source>
</evidence>
<reference evidence="10" key="1">
    <citation type="submission" date="2010-06" db="EMBL/GenBank/DDBJ databases">
        <authorList>
            <person name="Muzny D."/>
            <person name="Qin X."/>
            <person name="Buhay C."/>
            <person name="Dugan-Rocha S."/>
            <person name="Ding Y."/>
            <person name="Chen G."/>
            <person name="Hawes A."/>
            <person name="Holder M."/>
            <person name="Jhangiani S."/>
            <person name="Johnson A."/>
            <person name="Khan Z."/>
            <person name="Li Z."/>
            <person name="Liu W."/>
            <person name="Liu X."/>
            <person name="Perez L."/>
            <person name="Shen H."/>
            <person name="Wang Q."/>
            <person name="Watt J."/>
            <person name="Xi L."/>
            <person name="Xin Y."/>
            <person name="Zhou J."/>
            <person name="Deng J."/>
            <person name="Jiang H."/>
            <person name="Liu Y."/>
            <person name="Qu J."/>
            <person name="Song X.-Z."/>
            <person name="Zhang L."/>
            <person name="Villasana D."/>
            <person name="Johnson A."/>
            <person name="Liu J."/>
            <person name="Liyanage D."/>
            <person name="Lorensuhewa L."/>
            <person name="Robinson T."/>
            <person name="Song A."/>
            <person name="Song B.-B."/>
            <person name="Dinh H."/>
            <person name="Thornton R."/>
            <person name="Coyle M."/>
            <person name="Francisco L."/>
            <person name="Jackson L."/>
            <person name="Javaid M."/>
            <person name="Korchina V."/>
            <person name="Kovar C."/>
            <person name="Mata R."/>
            <person name="Mathew T."/>
            <person name="Ngo R."/>
            <person name="Nguyen L."/>
            <person name="Nguyen N."/>
            <person name="Okwuonu G."/>
            <person name="Ongeri F."/>
            <person name="Pham C."/>
            <person name="Simmons D."/>
            <person name="Wilczek-Boney K."/>
            <person name="Hale W."/>
            <person name="Jakkamsetti A."/>
            <person name="Pham P."/>
            <person name="Ruth R."/>
            <person name="San Lucas F."/>
            <person name="Warren J."/>
            <person name="Zhang J."/>
            <person name="Zhao Z."/>
            <person name="Zhou C."/>
            <person name="Zhu D."/>
            <person name="Lee S."/>
            <person name="Bess C."/>
            <person name="Blankenburg K."/>
            <person name="Forbes L."/>
            <person name="Fu Q."/>
            <person name="Gubbala S."/>
            <person name="Hirani K."/>
            <person name="Jayaseelan J.C."/>
            <person name="Lara F."/>
            <person name="Munidasa M."/>
            <person name="Palculict T."/>
            <person name="Patil S."/>
            <person name="Pu L.-L."/>
            <person name="Saada N."/>
            <person name="Tang L."/>
            <person name="Weissenberger G."/>
            <person name="Zhu Y."/>
            <person name="Hemphill L."/>
            <person name="Shang Y."/>
            <person name="Youmans B."/>
            <person name="Ayvaz T."/>
            <person name="Ross M."/>
            <person name="Santibanez J."/>
            <person name="Aqrawi P."/>
            <person name="Gross S."/>
            <person name="Joshi V."/>
            <person name="Fowler G."/>
            <person name="Nazareth L."/>
            <person name="Reid J."/>
            <person name="Worley K."/>
            <person name="Petrosino J."/>
            <person name="Highlander S."/>
            <person name="Gibbs R."/>
        </authorList>
    </citation>
    <scope>NUCLEOTIDE SEQUENCE [LARGE SCALE GENOMIC DNA]</scope>
    <source>
        <strain evidence="10">DSM 20601</strain>
    </source>
</reference>
<accession>D7UW10</accession>
<evidence type="ECO:0000256" key="4">
    <source>
        <dbReference type="ARBA" id="ARBA00023235"/>
    </source>
</evidence>
<evidence type="ECO:0000256" key="1">
    <source>
        <dbReference type="ARBA" id="ARBA00001936"/>
    </source>
</evidence>
<comment type="caution">
    <text evidence="10">The sequence shown here is derived from an EMBL/GenBank/DDBJ whole genome shotgun (WGS) entry which is preliminary data.</text>
</comment>
<dbReference type="HOGENOM" id="CLU_1553334_0_0_9"/>
<dbReference type="Gene3D" id="2.60.120.10">
    <property type="entry name" value="Jelly Rolls"/>
    <property type="match status" value="1"/>
</dbReference>
<evidence type="ECO:0000256" key="8">
    <source>
        <dbReference type="ARBA" id="ARBA00044972"/>
    </source>
</evidence>
<dbReference type="InterPro" id="IPR011051">
    <property type="entry name" value="RmlC_Cupin_sf"/>
</dbReference>
<keyword evidence="3" id="KW-0464">Manganese</keyword>
<feature type="region of interest" description="Disordered" evidence="9">
    <location>
        <begin position="152"/>
        <end position="172"/>
    </location>
</feature>
<protein>
    <recommendedName>
        <fullName evidence="8">D-lyxose ketol-isomerase</fullName>
        <ecNumber evidence="8">5.3.1.15</ecNumber>
    </recommendedName>
</protein>
<comment type="catalytic activity">
    <reaction evidence="6">
        <text>D-lyxose = D-xylulose</text>
        <dbReference type="Rhea" id="RHEA:14201"/>
        <dbReference type="ChEBI" id="CHEBI:16789"/>
        <dbReference type="ChEBI" id="CHEBI:17140"/>
        <dbReference type="EC" id="5.3.1.15"/>
    </reaction>
</comment>
<sequence>MMKDYEARVKKAFLDSGIALTESELNRIDFADFGLDNIETEALNLIVYVNNDRYCAKEMVLLPKQTCPEHRHPPKGDIPGKQETFRCRKGSVYLYVEGPEPEGGIASEIPPGKDAYYTVRHEIILYPGDQYTIDPNIKHWFQAGAEGAVISEFSSPSDDESDVFTDPNIVRG</sequence>
<keyword evidence="11" id="KW-1185">Reference proteome</keyword>
<dbReference type="Proteomes" id="UP000010119">
    <property type="component" value="Unassembled WGS sequence"/>
</dbReference>
<keyword evidence="4 10" id="KW-0413">Isomerase</keyword>
<organism evidence="10 11">
    <name type="scientific">Listeria grayi DSM 20601</name>
    <dbReference type="NCBI Taxonomy" id="525367"/>
    <lineage>
        <taxon>Bacteria</taxon>
        <taxon>Bacillati</taxon>
        <taxon>Bacillota</taxon>
        <taxon>Bacilli</taxon>
        <taxon>Bacillales</taxon>
        <taxon>Listeriaceae</taxon>
        <taxon>Listeria</taxon>
    </lineage>
</organism>
<evidence type="ECO:0000256" key="7">
    <source>
        <dbReference type="ARBA" id="ARBA00044951"/>
    </source>
</evidence>
<dbReference type="EC" id="5.3.1.15" evidence="8"/>
<name>D7UW10_LISGR</name>
<dbReference type="SUPFAM" id="SSF51182">
    <property type="entry name" value="RmlC-like cupins"/>
    <property type="match status" value="1"/>
</dbReference>
<dbReference type="STRING" id="525367.HMPREF0556_10517"/>
<comment type="cofactor">
    <cofactor evidence="1">
        <name>Mn(2+)</name>
        <dbReference type="ChEBI" id="CHEBI:29035"/>
    </cofactor>
</comment>
<dbReference type="InterPro" id="IPR014710">
    <property type="entry name" value="RmlC-like_jellyroll"/>
</dbReference>
<proteinExistence type="inferred from homology"/>
<dbReference type="InterPro" id="IPR010864">
    <property type="entry name" value="D-lyxose_isomer"/>
</dbReference>
<evidence type="ECO:0000313" key="10">
    <source>
        <dbReference type="EMBL" id="EFI83964.1"/>
    </source>
</evidence>
<dbReference type="RefSeq" id="WP_003757283.1">
    <property type="nucleotide sequence ID" value="NZ_GL538353.1"/>
</dbReference>
<dbReference type="Pfam" id="PF07385">
    <property type="entry name" value="Lyx_isomer"/>
    <property type="match status" value="1"/>
</dbReference>
<evidence type="ECO:0000256" key="2">
    <source>
        <dbReference type="ARBA" id="ARBA00022723"/>
    </source>
</evidence>